<dbReference type="Proteomes" id="UP000317171">
    <property type="component" value="Chromosome"/>
</dbReference>
<protein>
    <submittedName>
        <fullName evidence="5">Methicillin resistance regulatory protein MecI</fullName>
    </submittedName>
</protein>
<dbReference type="RefSeq" id="WP_145218562.1">
    <property type="nucleotide sequence ID" value="NZ_CP036269.1"/>
</dbReference>
<dbReference type="KEGG" id="gaz:Pan241w_37930"/>
<dbReference type="Gene3D" id="1.10.4040.10">
    <property type="entry name" value="Penicillinase repressor domain"/>
    <property type="match status" value="1"/>
</dbReference>
<keyword evidence="2" id="KW-0805">Transcription regulation</keyword>
<gene>
    <name evidence="5" type="primary">mecI_3</name>
    <name evidence="5" type="ORF">Pan241w_37930</name>
</gene>
<keyword evidence="6" id="KW-1185">Reference proteome</keyword>
<keyword evidence="3" id="KW-0238">DNA-binding</keyword>
<evidence type="ECO:0000313" key="5">
    <source>
        <dbReference type="EMBL" id="QDT43691.1"/>
    </source>
</evidence>
<dbReference type="PIRSF" id="PIRSF019455">
    <property type="entry name" value="CopR_AtkY"/>
    <property type="match status" value="1"/>
</dbReference>
<dbReference type="Gene3D" id="1.10.10.10">
    <property type="entry name" value="Winged helix-like DNA-binding domain superfamily/Winged helix DNA-binding domain"/>
    <property type="match status" value="1"/>
</dbReference>
<organism evidence="5 6">
    <name type="scientific">Gimesia alba</name>
    <dbReference type="NCBI Taxonomy" id="2527973"/>
    <lineage>
        <taxon>Bacteria</taxon>
        <taxon>Pseudomonadati</taxon>
        <taxon>Planctomycetota</taxon>
        <taxon>Planctomycetia</taxon>
        <taxon>Planctomycetales</taxon>
        <taxon>Planctomycetaceae</taxon>
        <taxon>Gimesia</taxon>
    </lineage>
</organism>
<keyword evidence="4" id="KW-0804">Transcription</keyword>
<comment type="similarity">
    <text evidence="1">Belongs to the BlaI transcriptional regulatory family.</text>
</comment>
<sequence>MARQTTRYPTELELEILKRLWQQGPLSGHAIRDALNPERDVTYQSVMTILGIMEEKGYVKRRKVGGSYLYRASVTEKATSKRMMHDLVTRVFNGSAAAAMLNLLETSDLSNEEISQLREFVNRRNQE</sequence>
<dbReference type="EMBL" id="CP036269">
    <property type="protein sequence ID" value="QDT43691.1"/>
    <property type="molecule type" value="Genomic_DNA"/>
</dbReference>
<evidence type="ECO:0000256" key="2">
    <source>
        <dbReference type="ARBA" id="ARBA00023015"/>
    </source>
</evidence>
<dbReference type="GO" id="GO:0045892">
    <property type="term" value="P:negative regulation of DNA-templated transcription"/>
    <property type="evidence" value="ECO:0007669"/>
    <property type="project" value="InterPro"/>
</dbReference>
<dbReference type="GO" id="GO:0003677">
    <property type="term" value="F:DNA binding"/>
    <property type="evidence" value="ECO:0007669"/>
    <property type="project" value="UniProtKB-KW"/>
</dbReference>
<dbReference type="Pfam" id="PF03965">
    <property type="entry name" value="Penicillinase_R"/>
    <property type="match status" value="1"/>
</dbReference>
<dbReference type="AlphaFoldDB" id="A0A517RIK2"/>
<dbReference type="SUPFAM" id="SSF46785">
    <property type="entry name" value="Winged helix' DNA-binding domain"/>
    <property type="match status" value="1"/>
</dbReference>
<dbReference type="OrthoDB" id="280196at2"/>
<dbReference type="InterPro" id="IPR005650">
    <property type="entry name" value="BlaI_family"/>
</dbReference>
<dbReference type="InterPro" id="IPR036390">
    <property type="entry name" value="WH_DNA-bd_sf"/>
</dbReference>
<dbReference type="InterPro" id="IPR036388">
    <property type="entry name" value="WH-like_DNA-bd_sf"/>
</dbReference>
<evidence type="ECO:0000256" key="1">
    <source>
        <dbReference type="ARBA" id="ARBA00011046"/>
    </source>
</evidence>
<evidence type="ECO:0000256" key="4">
    <source>
        <dbReference type="ARBA" id="ARBA00023163"/>
    </source>
</evidence>
<name>A0A517RIK2_9PLAN</name>
<reference evidence="5 6" key="1">
    <citation type="submission" date="2019-02" db="EMBL/GenBank/DDBJ databases">
        <title>Deep-cultivation of Planctomycetes and their phenomic and genomic characterization uncovers novel biology.</title>
        <authorList>
            <person name="Wiegand S."/>
            <person name="Jogler M."/>
            <person name="Boedeker C."/>
            <person name="Pinto D."/>
            <person name="Vollmers J."/>
            <person name="Rivas-Marin E."/>
            <person name="Kohn T."/>
            <person name="Peeters S.H."/>
            <person name="Heuer A."/>
            <person name="Rast P."/>
            <person name="Oberbeckmann S."/>
            <person name="Bunk B."/>
            <person name="Jeske O."/>
            <person name="Meyerdierks A."/>
            <person name="Storesund J.E."/>
            <person name="Kallscheuer N."/>
            <person name="Luecker S."/>
            <person name="Lage O.M."/>
            <person name="Pohl T."/>
            <person name="Merkel B.J."/>
            <person name="Hornburger P."/>
            <person name="Mueller R.-W."/>
            <person name="Bruemmer F."/>
            <person name="Labrenz M."/>
            <person name="Spormann A.M."/>
            <person name="Op den Camp H."/>
            <person name="Overmann J."/>
            <person name="Amann R."/>
            <person name="Jetten M.S.M."/>
            <person name="Mascher T."/>
            <person name="Medema M.H."/>
            <person name="Devos D.P."/>
            <person name="Kaster A.-K."/>
            <person name="Ovreas L."/>
            <person name="Rohde M."/>
            <person name="Galperin M.Y."/>
            <person name="Jogler C."/>
        </authorList>
    </citation>
    <scope>NUCLEOTIDE SEQUENCE [LARGE SCALE GENOMIC DNA]</scope>
    <source>
        <strain evidence="5 6">Pan241w</strain>
    </source>
</reference>
<proteinExistence type="inferred from homology"/>
<accession>A0A517RIK2</accession>
<evidence type="ECO:0000256" key="3">
    <source>
        <dbReference type="ARBA" id="ARBA00023125"/>
    </source>
</evidence>
<evidence type="ECO:0000313" key="6">
    <source>
        <dbReference type="Proteomes" id="UP000317171"/>
    </source>
</evidence>